<comment type="caution">
    <text evidence="2">The sequence shown here is derived from an EMBL/GenBank/DDBJ whole genome shotgun (WGS) entry which is preliminary data.</text>
</comment>
<dbReference type="EMBL" id="JAUZVT010000002">
    <property type="protein sequence ID" value="MDT3331016.1"/>
    <property type="molecule type" value="Genomic_DNA"/>
</dbReference>
<protein>
    <submittedName>
        <fullName evidence="2">SHOCT domain-containing protein</fullName>
    </submittedName>
</protein>
<name>A0ABU3GJY4_9MICO</name>
<keyword evidence="1" id="KW-0812">Transmembrane</keyword>
<reference evidence="2 3" key="1">
    <citation type="submission" date="2023-08" db="EMBL/GenBank/DDBJ databases">
        <title>Microbacterium aquilitoris sp. nov. and Microbacterium gwkjibeachense sp. nov., isolated from beach.</title>
        <authorList>
            <person name="Lee S.D."/>
            <person name="Yang H."/>
            <person name="Kim I."/>
        </authorList>
    </citation>
    <scope>NUCLEOTIDE SEQUENCE [LARGE SCALE GENOMIC DNA]</scope>
    <source>
        <strain evidence="2 3">KSW-18</strain>
    </source>
</reference>
<gene>
    <name evidence="2" type="ORF">Q9S78_10050</name>
</gene>
<sequence length="141" mass="14459">MMVPGGVVAHVLSAPVMPIPDDGDSGFFGPGMPGPDMGGAGDAFSAFFGLAVVLVIAGAVFSVVVAARKRRILRDAGIDPFTVDAAIAAKVLRSDLLAPSTPAAQVAPSIEKRLAELDDLRARGVISEDEHREARAAVLKG</sequence>
<feature type="transmembrane region" description="Helical" evidence="1">
    <location>
        <begin position="42"/>
        <end position="67"/>
    </location>
</feature>
<accession>A0ABU3GJY4</accession>
<keyword evidence="1" id="KW-1133">Transmembrane helix</keyword>
<dbReference type="Proteomes" id="UP001262835">
    <property type="component" value="Unassembled WGS sequence"/>
</dbReference>
<keyword evidence="1" id="KW-0472">Membrane</keyword>
<evidence type="ECO:0000313" key="3">
    <source>
        <dbReference type="Proteomes" id="UP001262835"/>
    </source>
</evidence>
<keyword evidence="3" id="KW-1185">Reference proteome</keyword>
<proteinExistence type="predicted"/>
<evidence type="ECO:0000256" key="1">
    <source>
        <dbReference type="SAM" id="Phobius"/>
    </source>
</evidence>
<dbReference type="RefSeq" id="WP_311856984.1">
    <property type="nucleotide sequence ID" value="NZ_JAUZVT010000002.1"/>
</dbReference>
<evidence type="ECO:0000313" key="2">
    <source>
        <dbReference type="EMBL" id="MDT3331016.1"/>
    </source>
</evidence>
<organism evidence="2 3">
    <name type="scientific">Microbacterium aquilitoris</name>
    <dbReference type="NCBI Taxonomy" id="3067307"/>
    <lineage>
        <taxon>Bacteria</taxon>
        <taxon>Bacillati</taxon>
        <taxon>Actinomycetota</taxon>
        <taxon>Actinomycetes</taxon>
        <taxon>Micrococcales</taxon>
        <taxon>Microbacteriaceae</taxon>
        <taxon>Microbacterium</taxon>
    </lineage>
</organism>